<feature type="non-terminal residue" evidence="1">
    <location>
        <position position="1"/>
    </location>
</feature>
<dbReference type="AlphaFoldDB" id="A0A0F9J0T7"/>
<dbReference type="EMBL" id="LAZR01012595">
    <property type="protein sequence ID" value="KKM26004.1"/>
    <property type="molecule type" value="Genomic_DNA"/>
</dbReference>
<accession>A0A0F9J0T7</accession>
<name>A0A0F9J0T7_9ZZZZ</name>
<organism evidence="1">
    <name type="scientific">marine sediment metagenome</name>
    <dbReference type="NCBI Taxonomy" id="412755"/>
    <lineage>
        <taxon>unclassified sequences</taxon>
        <taxon>metagenomes</taxon>
        <taxon>ecological metagenomes</taxon>
    </lineage>
</organism>
<protein>
    <submittedName>
        <fullName evidence="1">Uncharacterized protein</fullName>
    </submittedName>
</protein>
<proteinExistence type="predicted"/>
<evidence type="ECO:0000313" key="1">
    <source>
        <dbReference type="EMBL" id="KKM26004.1"/>
    </source>
</evidence>
<sequence>LRANLYKSTELNMNEKSKLIKIIQKKDISEEGRKIIKSLLGRLSKKELIALLKISFKNYSQILQPRSTSEYKTHDTLTISRWGFLDWNENCNPRTYKSALQNASDYLKKTLKLTEFKDKKLTLIDLPKLGLRDFASAITKRKIKWNDIKKNLGLNIYKLEFLNWKNNPNRSYKDAVKNGANYFLKNIYITNFLEFYKIPYGVAPKLNQIKSYGYSLFINGLGWHTVLYSDIIKYLGFNFVQKSKWDLFSWSQNGLPRSYSEALSNAALFFKNNIYPDIKDTLCLELNIAPTLIELRENGYEGFIDAIYDRDIKYSQIVKNSGLKFRPSLWSSFNWKNNPRTREEAFNNIISYYSDNINTEEFRNRYDIKGGFAGSLSMINNFYDNDFYSAIARRGFGYSEIVSRLNLRHITITESPYKWGELSFSFKERRLLYNNFIGKEIIKYFNGFKEINFPFNIFENSQFRSSYFQLRGTENNRVNYKDVSDYFRDYISISNNYYDIQLRDYTNQYFKSFKDNNNQLPTHNDVLPRIFDAFDFIVAIETPTYKYISQINRFYTGHIDLLGINNGIITIYDLKRNISQVLKALPQFFCYYFLLDHSLKLIDSDFNYEIRCVGLTPSEVFEIDCHSIKKPILDFIKINPHIKGRFTEISFNKAFRELFLN</sequence>
<gene>
    <name evidence="1" type="ORF">LCGC14_1589280</name>
</gene>
<comment type="caution">
    <text evidence="1">The sequence shown here is derived from an EMBL/GenBank/DDBJ whole genome shotgun (WGS) entry which is preliminary data.</text>
</comment>
<reference evidence="1" key="1">
    <citation type="journal article" date="2015" name="Nature">
        <title>Complex archaea that bridge the gap between prokaryotes and eukaryotes.</title>
        <authorList>
            <person name="Spang A."/>
            <person name="Saw J.H."/>
            <person name="Jorgensen S.L."/>
            <person name="Zaremba-Niedzwiedzka K."/>
            <person name="Martijn J."/>
            <person name="Lind A.E."/>
            <person name="van Eijk R."/>
            <person name="Schleper C."/>
            <person name="Guy L."/>
            <person name="Ettema T.J."/>
        </authorList>
    </citation>
    <scope>NUCLEOTIDE SEQUENCE</scope>
</reference>